<feature type="transmembrane region" description="Helical" evidence="6">
    <location>
        <begin position="391"/>
        <end position="413"/>
    </location>
</feature>
<evidence type="ECO:0000259" key="8">
    <source>
        <dbReference type="Pfam" id="PF13567"/>
    </source>
</evidence>
<dbReference type="InterPro" id="IPR004477">
    <property type="entry name" value="ComEC_N"/>
</dbReference>
<sequence>MRLGTAISDILHAQRGSLFPWVPVLLGAGIGGYFSLKSEPSGAVIAGLAALSLLSGACAVLRRPLAFLCWAPALVAAGLCLSYARTHSVSAPVLDFRFYGPVEGRVIALDRSPTDALRLTLDQVRLGRVAQEDTPARVRISLKGQAVIPPPGARVMTTAHLLPPQGPAEPGGFDFRRHAWFKQLGGLGYTRVPVLLAEAPGAAVPVEQLRRGLARYLQQRLPGETGGFAAAVTAGDRSGVSQETLEALRQSNLAHLLAISGLHMGLLTGFVFAALRSLMCLVPWIALHWPVKKLAAVAALSAGAGYLLLSGGSVATERAFIMVAVMFGAVLLDRRAITLRAVAVAAVIVLLRRPESLLSPGFQMSFAATAALVAVFAALRDREVPLGPRWLRPVAALVVSSAVAGAATAPFAAAHFNTIPHYGLLANLLSVPVMGSVVIPAAVLALCLAPFGLEWIGLSVMKWGMDWILWVARGVSGFDGAVSHVAAPGPWVLPLLAGGMIFAVIWRGRLRLAGLLPAAAALGIWAVAERPGILIADSGGLVGVMEDRGRALSRAKGQAFTAEIWLENDGDAASQPVAASRWTEVRGALPVWHGGHFRLIHAPGARKLSAVNGCSGGDIVISTVPGGDGCLVLTPEVMRQTGSLALTRDGKLLTARQAAGDRPWTGWQPEGSEIRRLRLLLNGGKSQ</sequence>
<evidence type="ECO:0000313" key="10">
    <source>
        <dbReference type="Proteomes" id="UP000766629"/>
    </source>
</evidence>
<evidence type="ECO:0000313" key="9">
    <source>
        <dbReference type="EMBL" id="MBY6138394.1"/>
    </source>
</evidence>
<proteinExistence type="predicted"/>
<dbReference type="InterPro" id="IPR052159">
    <property type="entry name" value="Competence_DNA_uptake"/>
</dbReference>
<dbReference type="RefSeq" id="WP_222507255.1">
    <property type="nucleotide sequence ID" value="NZ_JAHVJA010000001.1"/>
</dbReference>
<feature type="transmembrane region" description="Helical" evidence="6">
    <location>
        <begin position="18"/>
        <end position="36"/>
    </location>
</feature>
<reference evidence="9 10" key="1">
    <citation type="submission" date="2021-06" db="EMBL/GenBank/DDBJ databases">
        <title>50 bacteria genomes isolated from Dapeng, Shenzhen, China.</title>
        <authorList>
            <person name="Zheng W."/>
            <person name="Yu S."/>
            <person name="Huang Y."/>
        </authorList>
    </citation>
    <scope>NUCLEOTIDE SEQUENCE [LARGE SCALE GENOMIC DNA]</scope>
    <source>
        <strain evidence="9 10">DP1N14-2</strain>
    </source>
</reference>
<dbReference type="EMBL" id="JAHVJA010000001">
    <property type="protein sequence ID" value="MBY6138394.1"/>
    <property type="molecule type" value="Genomic_DNA"/>
</dbReference>
<dbReference type="InterPro" id="IPR025405">
    <property type="entry name" value="DUF4131"/>
</dbReference>
<dbReference type="PANTHER" id="PTHR30619:SF1">
    <property type="entry name" value="RECOMBINATION PROTEIN 2"/>
    <property type="match status" value="1"/>
</dbReference>
<evidence type="ECO:0000256" key="1">
    <source>
        <dbReference type="ARBA" id="ARBA00004651"/>
    </source>
</evidence>
<feature type="transmembrane region" description="Helical" evidence="6">
    <location>
        <begin position="433"/>
        <end position="455"/>
    </location>
</feature>
<protein>
    <submittedName>
        <fullName evidence="9">ComEC family competence protein</fullName>
    </submittedName>
</protein>
<name>A0ABS7NB25_9RHOB</name>
<dbReference type="Proteomes" id="UP000766629">
    <property type="component" value="Unassembled WGS sequence"/>
</dbReference>
<dbReference type="NCBIfam" id="TIGR00360">
    <property type="entry name" value="ComEC_N-term"/>
    <property type="match status" value="1"/>
</dbReference>
<keyword evidence="4 6" id="KW-1133">Transmembrane helix</keyword>
<dbReference type="Pfam" id="PF13567">
    <property type="entry name" value="DUF4131"/>
    <property type="match status" value="1"/>
</dbReference>
<dbReference type="PANTHER" id="PTHR30619">
    <property type="entry name" value="DNA INTERNALIZATION/COMPETENCE PROTEIN COMEC/REC2"/>
    <property type="match status" value="1"/>
</dbReference>
<feature type="transmembrane region" description="Helical" evidence="6">
    <location>
        <begin position="360"/>
        <end position="379"/>
    </location>
</feature>
<keyword evidence="5 6" id="KW-0472">Membrane</keyword>
<feature type="transmembrane region" description="Helical" evidence="6">
    <location>
        <begin position="337"/>
        <end position="354"/>
    </location>
</feature>
<evidence type="ECO:0000256" key="2">
    <source>
        <dbReference type="ARBA" id="ARBA00022475"/>
    </source>
</evidence>
<evidence type="ECO:0000256" key="6">
    <source>
        <dbReference type="SAM" id="Phobius"/>
    </source>
</evidence>
<evidence type="ECO:0000256" key="3">
    <source>
        <dbReference type="ARBA" id="ARBA00022692"/>
    </source>
</evidence>
<evidence type="ECO:0000256" key="4">
    <source>
        <dbReference type="ARBA" id="ARBA00022989"/>
    </source>
</evidence>
<feature type="transmembrane region" description="Helical" evidence="6">
    <location>
        <begin position="67"/>
        <end position="84"/>
    </location>
</feature>
<keyword evidence="3 6" id="KW-0812">Transmembrane</keyword>
<organism evidence="9 10">
    <name type="scientific">Leisingera daeponensis</name>
    <dbReference type="NCBI Taxonomy" id="405746"/>
    <lineage>
        <taxon>Bacteria</taxon>
        <taxon>Pseudomonadati</taxon>
        <taxon>Pseudomonadota</taxon>
        <taxon>Alphaproteobacteria</taxon>
        <taxon>Rhodobacterales</taxon>
        <taxon>Roseobacteraceae</taxon>
        <taxon>Leisingera</taxon>
    </lineage>
</organism>
<feature type="domain" description="DUF4131" evidence="8">
    <location>
        <begin position="44"/>
        <end position="191"/>
    </location>
</feature>
<comment type="subcellular location">
    <subcellularLocation>
        <location evidence="1">Cell membrane</location>
        <topology evidence="1">Multi-pass membrane protein</topology>
    </subcellularLocation>
</comment>
<keyword evidence="10" id="KW-1185">Reference proteome</keyword>
<feature type="domain" description="ComEC/Rec2-related protein" evidence="7">
    <location>
        <begin position="233"/>
        <end position="509"/>
    </location>
</feature>
<feature type="transmembrane region" description="Helical" evidence="6">
    <location>
        <begin position="42"/>
        <end position="60"/>
    </location>
</feature>
<dbReference type="Pfam" id="PF03772">
    <property type="entry name" value="Competence"/>
    <property type="match status" value="1"/>
</dbReference>
<feature type="transmembrane region" description="Helical" evidence="6">
    <location>
        <begin position="291"/>
        <end position="309"/>
    </location>
</feature>
<evidence type="ECO:0000259" key="7">
    <source>
        <dbReference type="Pfam" id="PF03772"/>
    </source>
</evidence>
<feature type="transmembrane region" description="Helical" evidence="6">
    <location>
        <begin position="491"/>
        <end position="508"/>
    </location>
</feature>
<comment type="caution">
    <text evidence="9">The sequence shown here is derived from an EMBL/GenBank/DDBJ whole genome shotgun (WGS) entry which is preliminary data.</text>
</comment>
<gene>
    <name evidence="9" type="ORF">KUV26_03005</name>
</gene>
<keyword evidence="2" id="KW-1003">Cell membrane</keyword>
<evidence type="ECO:0000256" key="5">
    <source>
        <dbReference type="ARBA" id="ARBA00023136"/>
    </source>
</evidence>
<accession>A0ABS7NB25</accession>
<feature type="transmembrane region" description="Helical" evidence="6">
    <location>
        <begin position="253"/>
        <end position="279"/>
    </location>
</feature>